<name>A0ABQ5VKL3_9RHOB</name>
<dbReference type="Proteomes" id="UP001161388">
    <property type="component" value="Unassembled WGS sequence"/>
</dbReference>
<protein>
    <submittedName>
        <fullName evidence="2">Uncharacterized protein</fullName>
    </submittedName>
</protein>
<reference evidence="2" key="2">
    <citation type="submission" date="2023-01" db="EMBL/GenBank/DDBJ databases">
        <title>Draft genome sequence of Sulfitobacter pacificus strain NBRC 109915.</title>
        <authorList>
            <person name="Sun Q."/>
            <person name="Mori K."/>
        </authorList>
    </citation>
    <scope>NUCLEOTIDE SEQUENCE</scope>
    <source>
        <strain evidence="2">NBRC 109915</strain>
    </source>
</reference>
<proteinExistence type="predicted"/>
<comment type="caution">
    <text evidence="2">The sequence shown here is derived from an EMBL/GenBank/DDBJ whole genome shotgun (WGS) entry which is preliminary data.</text>
</comment>
<gene>
    <name evidence="2" type="ORF">GCM10007927_23770</name>
</gene>
<sequence length="56" mass="6196">MLEQRASSGEHVATDLTAEESPNIRILRSEPMAAYAPNDVTQYLHEIPAEILTDTV</sequence>
<evidence type="ECO:0000256" key="1">
    <source>
        <dbReference type="SAM" id="MobiDB-lite"/>
    </source>
</evidence>
<evidence type="ECO:0000313" key="2">
    <source>
        <dbReference type="EMBL" id="GLQ27574.1"/>
    </source>
</evidence>
<reference evidence="2" key="1">
    <citation type="journal article" date="2014" name="Int. J. Syst. Evol. Microbiol.">
        <title>Complete genome of a new Firmicutes species belonging to the dominant human colonic microbiota ('Ruminococcus bicirculans') reveals two chromosomes and a selective capacity to utilize plant glucans.</title>
        <authorList>
            <consortium name="NISC Comparative Sequencing Program"/>
            <person name="Wegmann U."/>
            <person name="Louis P."/>
            <person name="Goesmann A."/>
            <person name="Henrissat B."/>
            <person name="Duncan S.H."/>
            <person name="Flint H.J."/>
        </authorList>
    </citation>
    <scope>NUCLEOTIDE SEQUENCE</scope>
    <source>
        <strain evidence="2">NBRC 109915</strain>
    </source>
</reference>
<dbReference type="EMBL" id="BSNL01000001">
    <property type="protein sequence ID" value="GLQ27574.1"/>
    <property type="molecule type" value="Genomic_DNA"/>
</dbReference>
<accession>A0ABQ5VKL3</accession>
<keyword evidence="3" id="KW-1185">Reference proteome</keyword>
<organism evidence="2 3">
    <name type="scientific">Sulfitobacter pacificus</name>
    <dbReference type="NCBI Taxonomy" id="1499314"/>
    <lineage>
        <taxon>Bacteria</taxon>
        <taxon>Pseudomonadati</taxon>
        <taxon>Pseudomonadota</taxon>
        <taxon>Alphaproteobacteria</taxon>
        <taxon>Rhodobacterales</taxon>
        <taxon>Roseobacteraceae</taxon>
        <taxon>Sulfitobacter</taxon>
    </lineage>
</organism>
<evidence type="ECO:0000313" key="3">
    <source>
        <dbReference type="Proteomes" id="UP001161388"/>
    </source>
</evidence>
<feature type="region of interest" description="Disordered" evidence="1">
    <location>
        <begin position="1"/>
        <end position="21"/>
    </location>
</feature>